<protein>
    <submittedName>
        <fullName evidence="1">Uncharacterized protein</fullName>
    </submittedName>
</protein>
<evidence type="ECO:0000313" key="1">
    <source>
        <dbReference type="EMBL" id="KAJ0171435.1"/>
    </source>
</evidence>
<reference evidence="1 2" key="1">
    <citation type="journal article" date="2021" name="Front. Genet.">
        <title>Chromosome-Level Genome Assembly Reveals Significant Gene Expansion in the Toll and IMD Signaling Pathways of Dendrolimus kikuchii.</title>
        <authorList>
            <person name="Zhou J."/>
            <person name="Wu P."/>
            <person name="Xiong Z."/>
            <person name="Liu N."/>
            <person name="Zhao N."/>
            <person name="Ji M."/>
            <person name="Qiu Y."/>
            <person name="Yang B."/>
        </authorList>
    </citation>
    <scope>NUCLEOTIDE SEQUENCE [LARGE SCALE GENOMIC DNA]</scope>
    <source>
        <strain evidence="1">Ann1</strain>
    </source>
</reference>
<gene>
    <name evidence="1" type="ORF">K1T71_012985</name>
</gene>
<name>A0ACC1CIM4_9NEOP</name>
<evidence type="ECO:0000313" key="2">
    <source>
        <dbReference type="Proteomes" id="UP000824533"/>
    </source>
</evidence>
<comment type="caution">
    <text evidence="1">The sequence shown here is derived from an EMBL/GenBank/DDBJ whole genome shotgun (WGS) entry which is preliminary data.</text>
</comment>
<accession>A0ACC1CIM4</accession>
<keyword evidence="2" id="KW-1185">Reference proteome</keyword>
<proteinExistence type="predicted"/>
<dbReference type="Proteomes" id="UP000824533">
    <property type="component" value="Linkage Group LG24"/>
</dbReference>
<sequence length="519" mass="60392">MGYAIEEHEEYIFCYKGETLGLYGVGFLIKKEHKTNIVSFTAFSDRVALLKMKYNNQLLAIIQVYAPTEKASDEEINLFYKTLQVAQSQAGENVFVIGDFNAKVGQHETEDSENFVLGKFGYGTRNKRGEKLIQHALEYKLTIMNSYFKARKNHKWTWLSPCGNIKNEIDFILSNHPTRITNVEVLNSFGFGSDHRLVRATYMLDQGKKSRTSFKSQPKPLRRDEDISSYLKNLEINIHHLETKQEEDIQTFYNKLANTINTSLVCRLKNSELKTTNKILSESTTTLLERRTELLRTKQKTKEMKEELSTLFKTTSKAIDKDYKDHRYKVIENNLNTYRSTKKAYKKLITHQNWIQNLKSKSEETKTRGDIMNCATDFYKKLYAKSTSCTTTKDTERTNSQNMNDLPLIQEKEVINHIRKLKAEKSPGPDGIQNEALKAGHIARYTDKRWTLETIIWKGPRGKRKRGRPRKRWIEDIKGIAGSEWRKKAMDREVWKKLEEAFTREGVPINSTEESNDSE</sequence>
<dbReference type="EMBL" id="CM034410">
    <property type="protein sequence ID" value="KAJ0171435.1"/>
    <property type="molecule type" value="Genomic_DNA"/>
</dbReference>
<organism evidence="1 2">
    <name type="scientific">Dendrolimus kikuchii</name>
    <dbReference type="NCBI Taxonomy" id="765133"/>
    <lineage>
        <taxon>Eukaryota</taxon>
        <taxon>Metazoa</taxon>
        <taxon>Ecdysozoa</taxon>
        <taxon>Arthropoda</taxon>
        <taxon>Hexapoda</taxon>
        <taxon>Insecta</taxon>
        <taxon>Pterygota</taxon>
        <taxon>Neoptera</taxon>
        <taxon>Endopterygota</taxon>
        <taxon>Lepidoptera</taxon>
        <taxon>Glossata</taxon>
        <taxon>Ditrysia</taxon>
        <taxon>Bombycoidea</taxon>
        <taxon>Lasiocampidae</taxon>
        <taxon>Dendrolimus</taxon>
    </lineage>
</organism>